<evidence type="ECO:0000256" key="1">
    <source>
        <dbReference type="SAM" id="Phobius"/>
    </source>
</evidence>
<evidence type="ECO:0000313" key="3">
    <source>
        <dbReference type="Proteomes" id="UP001329915"/>
    </source>
</evidence>
<gene>
    <name evidence="2" type="ORF">MFMK1_000337</name>
</gene>
<feature type="transmembrane region" description="Helical" evidence="1">
    <location>
        <begin position="97"/>
        <end position="121"/>
    </location>
</feature>
<dbReference type="PANTHER" id="PTHR36111">
    <property type="entry name" value="INNER MEMBRANE PROTEIN-RELATED"/>
    <property type="match status" value="1"/>
</dbReference>
<reference evidence="2 3" key="1">
    <citation type="submission" date="2023-04" db="EMBL/GenBank/DDBJ databases">
        <authorList>
            <person name="Hsu D."/>
        </authorList>
    </citation>
    <scope>NUCLEOTIDE SEQUENCE [LARGE SCALE GENOMIC DNA]</scope>
    <source>
        <strain evidence="2 3">MK1</strain>
    </source>
</reference>
<evidence type="ECO:0000313" key="2">
    <source>
        <dbReference type="EMBL" id="WRO20555.1"/>
    </source>
</evidence>
<dbReference type="AlphaFoldDB" id="A0AAU0UK58"/>
<feature type="transmembrane region" description="Helical" evidence="1">
    <location>
        <begin position="183"/>
        <end position="203"/>
    </location>
</feature>
<dbReference type="InterPro" id="IPR007563">
    <property type="entry name" value="DUF554"/>
</dbReference>
<keyword evidence="3" id="KW-1185">Reference proteome</keyword>
<dbReference type="PANTHER" id="PTHR36111:SF2">
    <property type="entry name" value="INNER MEMBRANE PROTEIN"/>
    <property type="match status" value="1"/>
</dbReference>
<name>A0AAU0UK58_9FIRM</name>
<sequence length="229" mass="24252">MWGTVVNALAIVSGAILGKILGRSFADNLKITVMQGLGLGVLLVGIQMAMQTNNVLIVIFSLVLGGITGELLRLEWHLDNLGRYLESRVNKENGRQSTFAQGFVTASLIYCVGAMAIMGALESGLTGQHRTLYAKSLLDGVMSIMLSSTLGLGVAFSALPVFVYQGSITLLARWIGMLLNEAVIAEMTATGGVLIIGIALGILEIRKINVGNLLPAVVFAFILGQVFLT</sequence>
<protein>
    <submittedName>
        <fullName evidence="2">DUF554 domain-containing protein</fullName>
    </submittedName>
</protein>
<organism evidence="2 3">
    <name type="scientific">Metallumcola ferriviriculae</name>
    <dbReference type="NCBI Taxonomy" id="3039180"/>
    <lineage>
        <taxon>Bacteria</taxon>
        <taxon>Bacillati</taxon>
        <taxon>Bacillota</taxon>
        <taxon>Clostridia</taxon>
        <taxon>Neomoorellales</taxon>
        <taxon>Desulfitibacteraceae</taxon>
        <taxon>Metallumcola</taxon>
    </lineage>
</organism>
<dbReference type="Pfam" id="PF04474">
    <property type="entry name" value="DUF554"/>
    <property type="match status" value="1"/>
</dbReference>
<feature type="transmembrane region" description="Helical" evidence="1">
    <location>
        <begin position="55"/>
        <end position="76"/>
    </location>
</feature>
<keyword evidence="1" id="KW-1133">Transmembrane helix</keyword>
<feature type="transmembrane region" description="Helical" evidence="1">
    <location>
        <begin position="141"/>
        <end position="163"/>
    </location>
</feature>
<keyword evidence="1" id="KW-0812">Transmembrane</keyword>
<dbReference type="EMBL" id="CP121694">
    <property type="protein sequence ID" value="WRO20555.1"/>
    <property type="molecule type" value="Genomic_DNA"/>
</dbReference>
<dbReference type="KEGG" id="dbc:MFMK1_000337"/>
<proteinExistence type="predicted"/>
<feature type="transmembrane region" description="Helical" evidence="1">
    <location>
        <begin position="209"/>
        <end position="228"/>
    </location>
</feature>
<dbReference type="RefSeq" id="WP_366923448.1">
    <property type="nucleotide sequence ID" value="NZ_CP121694.1"/>
</dbReference>
<keyword evidence="1" id="KW-0472">Membrane</keyword>
<dbReference type="Proteomes" id="UP001329915">
    <property type="component" value="Chromosome"/>
</dbReference>
<feature type="transmembrane region" description="Helical" evidence="1">
    <location>
        <begin position="6"/>
        <end position="22"/>
    </location>
</feature>
<accession>A0AAU0UK58</accession>